<dbReference type="InterPro" id="IPR036034">
    <property type="entry name" value="PDZ_sf"/>
</dbReference>
<gene>
    <name evidence="19" type="ORF">SAMN05444169_5203</name>
</gene>
<comment type="catalytic activity">
    <reaction evidence="1">
        <text>Acts on substrates that are at least partially unfolded. The cleavage site P1 residue is normally between a pair of hydrophobic residues, such as Val-|-Val.</text>
        <dbReference type="EC" id="3.4.21.107"/>
    </reaction>
</comment>
<evidence type="ECO:0000256" key="10">
    <source>
        <dbReference type="ARBA" id="ARBA00022801"/>
    </source>
</evidence>
<feature type="domain" description="PDZ" evidence="18">
    <location>
        <begin position="434"/>
        <end position="518"/>
    </location>
</feature>
<feature type="active site" description="Charge relay system" evidence="14">
    <location>
        <position position="194"/>
    </location>
</feature>
<keyword evidence="8" id="KW-0677">Repeat</keyword>
<keyword evidence="10" id="KW-0378">Hydrolase</keyword>
<evidence type="ECO:0000256" key="8">
    <source>
        <dbReference type="ARBA" id="ARBA00022737"/>
    </source>
</evidence>
<evidence type="ECO:0000256" key="13">
    <source>
        <dbReference type="ARBA" id="ARBA00032850"/>
    </source>
</evidence>
<dbReference type="OrthoDB" id="7358927at2"/>
<dbReference type="InterPro" id="IPR001940">
    <property type="entry name" value="Peptidase_S1C"/>
</dbReference>
<dbReference type="PROSITE" id="PS50106">
    <property type="entry name" value="PDZ"/>
    <property type="match status" value="2"/>
</dbReference>
<evidence type="ECO:0000313" key="19">
    <source>
        <dbReference type="EMBL" id="SHH00257.1"/>
    </source>
</evidence>
<evidence type="ECO:0000256" key="14">
    <source>
        <dbReference type="PIRSR" id="PIRSR611782-1"/>
    </source>
</evidence>
<dbReference type="InterPro" id="IPR009003">
    <property type="entry name" value="Peptidase_S1_PA"/>
</dbReference>
<comment type="similarity">
    <text evidence="3">Belongs to the peptidase S1C family.</text>
</comment>
<evidence type="ECO:0000256" key="6">
    <source>
        <dbReference type="ARBA" id="ARBA00022670"/>
    </source>
</evidence>
<comment type="subcellular location">
    <subcellularLocation>
        <location evidence="2">Periplasm</location>
    </subcellularLocation>
</comment>
<dbReference type="EMBL" id="LT670818">
    <property type="protein sequence ID" value="SHH00257.1"/>
    <property type="molecule type" value="Genomic_DNA"/>
</dbReference>
<evidence type="ECO:0000256" key="16">
    <source>
        <dbReference type="SAM" id="MobiDB-lite"/>
    </source>
</evidence>
<dbReference type="RefSeq" id="WP_079568395.1">
    <property type="nucleotide sequence ID" value="NZ_LT670818.1"/>
</dbReference>
<feature type="binding site" evidence="15">
    <location>
        <position position="194"/>
    </location>
    <ligand>
        <name>substrate</name>
    </ligand>
</feature>
<evidence type="ECO:0000256" key="2">
    <source>
        <dbReference type="ARBA" id="ARBA00004418"/>
    </source>
</evidence>
<sequence>MNDRQTDLSSRPPVQAARRSLFSARKFALMASVAAGLGVAVYGFGPSKGPVDIFSSAAHAQVNNEVSKVEKPVGFADIVERVKPSVISVKVNINEKVAKDDSGNGNDDSPFQPGSPMERFFRRFGGPDGLPPGMRGMPKGRGVVTGQGSGFFISADGYAVTNNHVVDGADKVEVTTDDGKIFKAKVIGTDARTDLALIKVEGGSNFPFAKLSDGKPRIGDWVLAVGNPFGLGGTVTAGIVSARGRDIGNGPYDDFIQIDAPVNKGNSGGPAFDTSGEVMGVNTAIYSPSGGSVGIAFSIPASTVKSVIAQLKDKGSVSRGWIGVQIQPVTPDIAESLGLKKAEGALVAEPQANGPAAKAGIESGDVITKVNGEAVKDARELARTIGGFAPGSAVKLDVVHKGQDKTVNLTLGQLPNTVEAKADTDDNSDKGSATRGTDVPKLGLTVAPANSVAGAGKDGVVVTEVDPNSAAADRGFKEGDVILEVAGKSVASAGDVRDAVNAARTDNKNSVLMRIKSGGSSRFVAVPLAKG</sequence>
<feature type="active site" description="Charge relay system" evidence="14">
    <location>
        <position position="267"/>
    </location>
</feature>
<keyword evidence="17" id="KW-1133">Transmembrane helix</keyword>
<name>A0A1M5PEX1_9BRAD</name>
<evidence type="ECO:0000256" key="11">
    <source>
        <dbReference type="ARBA" id="ARBA00022825"/>
    </source>
</evidence>
<evidence type="ECO:0000259" key="18">
    <source>
        <dbReference type="PROSITE" id="PS50106"/>
    </source>
</evidence>
<keyword evidence="7" id="KW-0732">Signal</keyword>
<reference evidence="19 20" key="1">
    <citation type="submission" date="2016-11" db="EMBL/GenBank/DDBJ databases">
        <authorList>
            <person name="Jaros S."/>
            <person name="Januszkiewicz K."/>
            <person name="Wedrychowicz H."/>
        </authorList>
    </citation>
    <scope>NUCLEOTIDE SEQUENCE [LARGE SCALE GENOMIC DNA]</scope>
    <source>
        <strain evidence="19 20">GAS242</strain>
    </source>
</reference>
<dbReference type="PRINTS" id="PR00834">
    <property type="entry name" value="PROTEASES2C"/>
</dbReference>
<dbReference type="SMART" id="SM00228">
    <property type="entry name" value="PDZ"/>
    <property type="match status" value="2"/>
</dbReference>
<proteinExistence type="inferred from homology"/>
<keyword evidence="17" id="KW-0812">Transmembrane</keyword>
<keyword evidence="9" id="KW-0574">Periplasm</keyword>
<dbReference type="Pfam" id="PF13180">
    <property type="entry name" value="PDZ_2"/>
    <property type="match status" value="2"/>
</dbReference>
<evidence type="ECO:0000256" key="17">
    <source>
        <dbReference type="SAM" id="Phobius"/>
    </source>
</evidence>
<protein>
    <recommendedName>
        <fullName evidence="5">Probable periplasmic serine endoprotease DegP-like</fullName>
        <ecNumber evidence="4">3.4.21.107</ecNumber>
    </recommendedName>
    <alternativeName>
        <fullName evidence="13">Protease Do</fullName>
    </alternativeName>
</protein>
<dbReference type="PANTHER" id="PTHR22939:SF130">
    <property type="entry name" value="PERIPLASMIC SERINE ENDOPROTEASE DEGP-LIKE-RELATED"/>
    <property type="match status" value="1"/>
</dbReference>
<dbReference type="Proteomes" id="UP000190675">
    <property type="component" value="Chromosome I"/>
</dbReference>
<dbReference type="Gene3D" id="2.40.10.120">
    <property type="match status" value="1"/>
</dbReference>
<evidence type="ECO:0000256" key="12">
    <source>
        <dbReference type="ARBA" id="ARBA00023016"/>
    </source>
</evidence>
<dbReference type="Gene3D" id="2.30.42.10">
    <property type="match status" value="2"/>
</dbReference>
<dbReference type="CDD" id="cd10839">
    <property type="entry name" value="cpPDZ1_DegP-like"/>
    <property type="match status" value="1"/>
</dbReference>
<evidence type="ECO:0000256" key="4">
    <source>
        <dbReference type="ARBA" id="ARBA00013035"/>
    </source>
</evidence>
<evidence type="ECO:0000256" key="3">
    <source>
        <dbReference type="ARBA" id="ARBA00010541"/>
    </source>
</evidence>
<feature type="region of interest" description="Disordered" evidence="16">
    <location>
        <begin position="418"/>
        <end position="439"/>
    </location>
</feature>
<dbReference type="PANTHER" id="PTHR22939">
    <property type="entry name" value="SERINE PROTEASE FAMILY S1C HTRA-RELATED"/>
    <property type="match status" value="1"/>
</dbReference>
<keyword evidence="6 19" id="KW-0645">Protease</keyword>
<dbReference type="NCBIfam" id="TIGR02037">
    <property type="entry name" value="degP_htrA_DO"/>
    <property type="match status" value="1"/>
</dbReference>
<evidence type="ECO:0000256" key="9">
    <source>
        <dbReference type="ARBA" id="ARBA00022764"/>
    </source>
</evidence>
<accession>A0A1M5PEX1</accession>
<dbReference type="InterPro" id="IPR011782">
    <property type="entry name" value="Pept_S1C_Do"/>
</dbReference>
<feature type="domain" description="PDZ" evidence="18">
    <location>
        <begin position="306"/>
        <end position="377"/>
    </location>
</feature>
<dbReference type="GO" id="GO:0006508">
    <property type="term" value="P:proteolysis"/>
    <property type="evidence" value="ECO:0007669"/>
    <property type="project" value="UniProtKB-KW"/>
</dbReference>
<dbReference type="SUPFAM" id="SSF50494">
    <property type="entry name" value="Trypsin-like serine proteases"/>
    <property type="match status" value="1"/>
</dbReference>
<keyword evidence="17" id="KW-0472">Membrane</keyword>
<keyword evidence="11" id="KW-0720">Serine protease</keyword>
<dbReference type="GO" id="GO:0004252">
    <property type="term" value="F:serine-type endopeptidase activity"/>
    <property type="evidence" value="ECO:0007669"/>
    <property type="project" value="InterPro"/>
</dbReference>
<dbReference type="SUPFAM" id="SSF50156">
    <property type="entry name" value="PDZ domain-like"/>
    <property type="match status" value="2"/>
</dbReference>
<dbReference type="Pfam" id="PF13365">
    <property type="entry name" value="Trypsin_2"/>
    <property type="match status" value="1"/>
</dbReference>
<dbReference type="AlphaFoldDB" id="A0A1M5PEX1"/>
<dbReference type="InterPro" id="IPR001478">
    <property type="entry name" value="PDZ"/>
</dbReference>
<feature type="active site" description="Charge relay system" evidence="14">
    <location>
        <position position="164"/>
    </location>
</feature>
<feature type="binding site" evidence="15">
    <location>
        <position position="164"/>
    </location>
    <ligand>
        <name>substrate</name>
    </ligand>
</feature>
<feature type="compositionally biased region" description="Basic and acidic residues" evidence="16">
    <location>
        <begin position="420"/>
        <end position="429"/>
    </location>
</feature>
<evidence type="ECO:0000256" key="1">
    <source>
        <dbReference type="ARBA" id="ARBA00001772"/>
    </source>
</evidence>
<evidence type="ECO:0000313" key="20">
    <source>
        <dbReference type="Proteomes" id="UP000190675"/>
    </source>
</evidence>
<feature type="transmembrane region" description="Helical" evidence="17">
    <location>
        <begin position="27"/>
        <end position="45"/>
    </location>
</feature>
<evidence type="ECO:0000256" key="5">
    <source>
        <dbReference type="ARBA" id="ARBA00013958"/>
    </source>
</evidence>
<dbReference type="EC" id="3.4.21.107" evidence="4"/>
<evidence type="ECO:0000256" key="15">
    <source>
        <dbReference type="PIRSR" id="PIRSR611782-2"/>
    </source>
</evidence>
<evidence type="ECO:0000256" key="7">
    <source>
        <dbReference type="ARBA" id="ARBA00022729"/>
    </source>
</evidence>
<organism evidence="19 20">
    <name type="scientific">Bradyrhizobium erythrophlei</name>
    <dbReference type="NCBI Taxonomy" id="1437360"/>
    <lineage>
        <taxon>Bacteria</taxon>
        <taxon>Pseudomonadati</taxon>
        <taxon>Pseudomonadota</taxon>
        <taxon>Alphaproteobacteria</taxon>
        <taxon>Hyphomicrobiales</taxon>
        <taxon>Nitrobacteraceae</taxon>
        <taxon>Bradyrhizobium</taxon>
    </lineage>
</organism>
<keyword evidence="12" id="KW-0346">Stress response</keyword>
<feature type="binding site" evidence="15">
    <location>
        <begin position="265"/>
        <end position="267"/>
    </location>
    <ligand>
        <name>substrate</name>
    </ligand>
</feature>